<accession>A0A6G1QND1</accession>
<dbReference type="Gene3D" id="2.60.40.10">
    <property type="entry name" value="Immunoglobulins"/>
    <property type="match status" value="1"/>
</dbReference>
<keyword evidence="16 21" id="KW-0675">Receptor</keyword>
<evidence type="ECO:0000256" key="12">
    <source>
        <dbReference type="ARBA" id="ARBA00022989"/>
    </source>
</evidence>
<dbReference type="EC" id="2.7.10.1" evidence="2"/>
<keyword evidence="6" id="KW-0808">Transferase</keyword>
<dbReference type="SMART" id="SM00409">
    <property type="entry name" value="IG"/>
    <property type="match status" value="2"/>
</dbReference>
<dbReference type="Proteomes" id="UP000503349">
    <property type="component" value="Chromosome 19"/>
</dbReference>
<dbReference type="GO" id="GO:0007169">
    <property type="term" value="P:cell surface receptor protein tyrosine kinase signaling pathway"/>
    <property type="evidence" value="ECO:0007669"/>
    <property type="project" value="InterPro"/>
</dbReference>
<keyword evidence="11 20" id="KW-0067">ATP-binding</keyword>
<evidence type="ECO:0000256" key="7">
    <source>
        <dbReference type="ARBA" id="ARBA00022692"/>
    </source>
</evidence>
<dbReference type="GO" id="GO:0006144">
    <property type="term" value="P:purine nucleobase metabolic process"/>
    <property type="evidence" value="ECO:0007669"/>
    <property type="project" value="UniProtKB-KW"/>
</dbReference>
<evidence type="ECO:0000256" key="9">
    <source>
        <dbReference type="ARBA" id="ARBA00022741"/>
    </source>
</evidence>
<evidence type="ECO:0000256" key="18">
    <source>
        <dbReference type="ARBA" id="ARBA00023319"/>
    </source>
</evidence>
<dbReference type="PANTHER" id="PTHR24416">
    <property type="entry name" value="TYROSINE-PROTEIN KINASE RECEPTOR"/>
    <property type="match status" value="1"/>
</dbReference>
<keyword evidence="12 22" id="KW-1133">Transmembrane helix</keyword>
<evidence type="ECO:0000256" key="11">
    <source>
        <dbReference type="ARBA" id="ARBA00022840"/>
    </source>
</evidence>
<keyword evidence="18 21" id="KW-0393">Immunoglobulin domain</keyword>
<dbReference type="Gene3D" id="1.10.3330.10">
    <property type="entry name" value="Oxo-4-hydroxy-4-carboxy-5-ureidoimidazoline decarboxylase"/>
    <property type="match status" value="1"/>
</dbReference>
<evidence type="ECO:0000256" key="15">
    <source>
        <dbReference type="ARBA" id="ARBA00023157"/>
    </source>
</evidence>
<dbReference type="InterPro" id="IPR036778">
    <property type="entry name" value="OHCU_decarboxylase_sf"/>
</dbReference>
<dbReference type="SMART" id="SM00219">
    <property type="entry name" value="TyrKc"/>
    <property type="match status" value="1"/>
</dbReference>
<dbReference type="Gene3D" id="3.30.200.20">
    <property type="entry name" value="Phosphorylase Kinase, domain 1"/>
    <property type="match status" value="1"/>
</dbReference>
<dbReference type="FunFam" id="3.30.200.20:FF:000366">
    <property type="entry name" value="receptor-type tyrosine-protein kinase FLT3"/>
    <property type="match status" value="1"/>
</dbReference>
<evidence type="ECO:0000256" key="19">
    <source>
        <dbReference type="ARBA" id="ARBA00051243"/>
    </source>
</evidence>
<keyword evidence="8 23" id="KW-0732">Signal</keyword>
<dbReference type="InterPro" id="IPR000719">
    <property type="entry name" value="Prot_kinase_dom"/>
</dbReference>
<dbReference type="PROSITE" id="PS50835">
    <property type="entry name" value="IG_LIKE"/>
    <property type="match status" value="1"/>
</dbReference>
<evidence type="ECO:0000256" key="13">
    <source>
        <dbReference type="ARBA" id="ARBA00023136"/>
    </source>
</evidence>
<evidence type="ECO:0000256" key="6">
    <source>
        <dbReference type="ARBA" id="ARBA00022679"/>
    </source>
</evidence>
<dbReference type="InterPro" id="IPR017441">
    <property type="entry name" value="Protein_kinase_ATP_BS"/>
</dbReference>
<keyword evidence="4" id="KW-0597">Phosphoprotein</keyword>
<sequence length="1137" mass="127139">MIVGLLLLGAVGVLRSPGAVAENHSCVPSHEVACFMPAKYVNASKPVSVEVTVHKKLFISLEGLSGYPVCHWIRGKDIIMTIKGNRSVELLPPSQTDSGEYVMNCETSSGNRSFMNVSLHVIKRPTKPHLMLTGGTVRSSPKFKCISDGNPSPVITLHIKNDMNTYSGDGTLSSSRCYDKGLMCCATNSDGEECSQLYDYDLDSNFMKSDEVSNVTVSPGLALLLRCRFERKPPKQSFPNPVWSKDNSNILQCKSNEEMCFVNDQHDNSRMAYLVIKSISVNHSGIYTCRNLNKNTTKSLYIHVQAEGFVSVQLDKNKIIPEQKASNSCLEASVNYHPVLELCSWEAPDKTFTKCERESRVTKHRSVKVCGQLVSGDYKLHLEAGGQKQTNTISVCVAGKPLVKLSADENTFLFETVSPVPASYEWFSCSSSNSSCETDSDYIKIPGTFQTDSDVFCNKTINGSLSKELVNGDKLQVCLTNSVGSWCYQLHYFTSAQPNKGLLKNEDSTVVLRIGSFLLLLALAVVSMVLIYFIKKKKPQYQPQLQMIQMVGPNDNDYIYINFKDFEYDRKWEFPRENLELGEELGSGAFGMVVQATAYGIHKPGVLQQVAVKMLKEKHQTVEKDALMSELKMLTHIGHHANIVNLLGACTETGPIYLIFQYCCYGDLLNYLKTNCKRYHKSVTDAFIKDRFRSLYHNLQYKKSESEIADNYVPMYGSTTRGQEDIALLNLSSSDLNTYEEPEIYENLDNETEDVQALTFDDLLSFAFQVAKGMEFLSSKNCIHRDLAARNVLVTKGRLVKIGDFGLARDIDNDSNYVVRGNVRLPVKWMAPESIFQGMYTMKSDVWAYGILLWEIFSLGVTPYPGIKVDHTFYSMIERGFKMECPYYANESVYGMMCKCWALDPNGRPSFSKLVSFMCCQLTDRAEMLYHNMLDQTSSDYQNPPTILDISALTKQDENKAQSANDYCQTTATEVSKAEVCDSDSVAAEEKLLKPCDGEVLSEGQQSESPDSNMDIGTVNALPYEDFVNIFGNVVEKCPIITAHVWSRRPFANLAALEAAISDFIEALPDSGKEGILRCHPDLAGRDLQSGMLTKESREEQARAGPDALSSAEVWRITRLNEEYKRRFGSRLSSVLG</sequence>
<feature type="domain" description="Ig-like" evidence="25">
    <location>
        <begin position="204"/>
        <end position="301"/>
    </location>
</feature>
<dbReference type="GO" id="GO:0030183">
    <property type="term" value="P:B cell differentiation"/>
    <property type="evidence" value="ECO:0007669"/>
    <property type="project" value="TreeGrafter"/>
</dbReference>
<evidence type="ECO:0000256" key="21">
    <source>
        <dbReference type="RuleBase" id="RU000311"/>
    </source>
</evidence>
<keyword evidence="13 22" id="KW-0472">Membrane</keyword>
<name>A0A6G1QND1_CHAAH</name>
<organism evidence="26 27">
    <name type="scientific">Channa argus</name>
    <name type="common">Northern snakehead</name>
    <name type="synonym">Ophicephalus argus</name>
    <dbReference type="NCBI Taxonomy" id="215402"/>
    <lineage>
        <taxon>Eukaryota</taxon>
        <taxon>Metazoa</taxon>
        <taxon>Chordata</taxon>
        <taxon>Craniata</taxon>
        <taxon>Vertebrata</taxon>
        <taxon>Euteleostomi</taxon>
        <taxon>Actinopterygii</taxon>
        <taxon>Neopterygii</taxon>
        <taxon>Teleostei</taxon>
        <taxon>Neoteleostei</taxon>
        <taxon>Acanthomorphata</taxon>
        <taxon>Anabantaria</taxon>
        <taxon>Anabantiformes</taxon>
        <taxon>Channoidei</taxon>
        <taxon>Channidae</taxon>
        <taxon>Channa</taxon>
    </lineage>
</organism>
<dbReference type="Pfam" id="PF07714">
    <property type="entry name" value="PK_Tyr_Ser-Thr"/>
    <property type="match status" value="1"/>
</dbReference>
<dbReference type="SUPFAM" id="SSF158694">
    <property type="entry name" value="UraD-Like"/>
    <property type="match status" value="1"/>
</dbReference>
<keyword evidence="27" id="KW-1185">Reference proteome</keyword>
<dbReference type="CDD" id="cd00096">
    <property type="entry name" value="Ig"/>
    <property type="match status" value="1"/>
</dbReference>
<dbReference type="InterPro" id="IPR050122">
    <property type="entry name" value="RTK"/>
</dbReference>
<evidence type="ECO:0000256" key="14">
    <source>
        <dbReference type="ARBA" id="ARBA00023137"/>
    </source>
</evidence>
<keyword evidence="17" id="KW-0325">Glycoprotein</keyword>
<dbReference type="PROSITE" id="PS00107">
    <property type="entry name" value="PROTEIN_KINASE_ATP"/>
    <property type="match status" value="1"/>
</dbReference>
<evidence type="ECO:0000256" key="10">
    <source>
        <dbReference type="ARBA" id="ARBA00022777"/>
    </source>
</evidence>
<dbReference type="FunFam" id="1.10.510.10:FF:000426">
    <property type="entry name" value="Receptor-type tyrosine-protein kinase FLT3"/>
    <property type="match status" value="1"/>
</dbReference>
<evidence type="ECO:0000259" key="25">
    <source>
        <dbReference type="PROSITE" id="PS50835"/>
    </source>
</evidence>
<dbReference type="AlphaFoldDB" id="A0A6G1QND1"/>
<dbReference type="Pfam" id="PF09349">
    <property type="entry name" value="OHCU_decarbox"/>
    <property type="match status" value="1"/>
</dbReference>
<keyword evidence="10 26" id="KW-0418">Kinase</keyword>
<dbReference type="InterPro" id="IPR007110">
    <property type="entry name" value="Ig-like_dom"/>
</dbReference>
<keyword evidence="14" id="KW-0829">Tyrosine-protein kinase</keyword>
<evidence type="ECO:0000256" key="3">
    <source>
        <dbReference type="ARBA" id="ARBA00022475"/>
    </source>
</evidence>
<dbReference type="Gene3D" id="1.10.510.10">
    <property type="entry name" value="Transferase(Phosphotransferase) domain 1"/>
    <property type="match status" value="1"/>
</dbReference>
<keyword evidence="9 20" id="KW-0547">Nucleotide-binding</keyword>
<protein>
    <recommendedName>
        <fullName evidence="2">receptor protein-tyrosine kinase</fullName>
        <ecNumber evidence="2">2.7.10.1</ecNumber>
    </recommendedName>
</protein>
<evidence type="ECO:0000256" key="23">
    <source>
        <dbReference type="SAM" id="SignalP"/>
    </source>
</evidence>
<dbReference type="SUPFAM" id="SSF48726">
    <property type="entry name" value="Immunoglobulin"/>
    <property type="match status" value="2"/>
</dbReference>
<dbReference type="GO" id="GO:0004714">
    <property type="term" value="F:transmembrane receptor protein tyrosine kinase activity"/>
    <property type="evidence" value="ECO:0007669"/>
    <property type="project" value="UniProtKB-EC"/>
</dbReference>
<dbReference type="InterPro" id="IPR003599">
    <property type="entry name" value="Ig_sub"/>
</dbReference>
<dbReference type="GO" id="GO:0005524">
    <property type="term" value="F:ATP binding"/>
    <property type="evidence" value="ECO:0007669"/>
    <property type="project" value="UniProtKB-UniRule"/>
</dbReference>
<reference evidence="27" key="2">
    <citation type="submission" date="2019-02" db="EMBL/GenBank/DDBJ databases">
        <title>Opniocepnalus argus Var Kimnra genome.</title>
        <authorList>
            <person name="Zhou C."/>
            <person name="Xiao S."/>
        </authorList>
    </citation>
    <scope>NUCLEOTIDE SEQUENCE [LARGE SCALE GENOMIC DNA]</scope>
</reference>
<dbReference type="PANTHER" id="PTHR24416:SF356">
    <property type="entry name" value="RECEPTOR-TYPE TYROSINE-PROTEIN KINASE FLT3"/>
    <property type="match status" value="1"/>
</dbReference>
<evidence type="ECO:0000256" key="1">
    <source>
        <dbReference type="ARBA" id="ARBA00004251"/>
    </source>
</evidence>
<comment type="subcellular location">
    <subcellularLocation>
        <location evidence="1">Cell membrane</location>
        <topology evidence="1">Single-pass type I membrane protein</topology>
    </subcellularLocation>
    <subcellularLocation>
        <location evidence="21">Membrane</location>
        <topology evidence="21">Single-pass type I membrane protein</topology>
    </subcellularLocation>
</comment>
<evidence type="ECO:0000256" key="16">
    <source>
        <dbReference type="ARBA" id="ARBA00023170"/>
    </source>
</evidence>
<comment type="catalytic activity">
    <reaction evidence="19">
        <text>L-tyrosyl-[protein] + ATP = O-phospho-L-tyrosyl-[protein] + ADP + H(+)</text>
        <dbReference type="Rhea" id="RHEA:10596"/>
        <dbReference type="Rhea" id="RHEA-COMP:10136"/>
        <dbReference type="Rhea" id="RHEA-COMP:20101"/>
        <dbReference type="ChEBI" id="CHEBI:15378"/>
        <dbReference type="ChEBI" id="CHEBI:30616"/>
        <dbReference type="ChEBI" id="CHEBI:46858"/>
        <dbReference type="ChEBI" id="CHEBI:61978"/>
        <dbReference type="ChEBI" id="CHEBI:456216"/>
        <dbReference type="EC" id="2.7.10.1"/>
    </reaction>
</comment>
<evidence type="ECO:0000256" key="17">
    <source>
        <dbReference type="ARBA" id="ARBA00023180"/>
    </source>
</evidence>
<evidence type="ECO:0000313" key="27">
    <source>
        <dbReference type="Proteomes" id="UP000503349"/>
    </source>
</evidence>
<evidence type="ECO:0000259" key="24">
    <source>
        <dbReference type="PROSITE" id="PS50011"/>
    </source>
</evidence>
<keyword evidence="5" id="KW-0659">Purine metabolism</keyword>
<dbReference type="InterPro" id="IPR008266">
    <property type="entry name" value="Tyr_kinase_AS"/>
</dbReference>
<dbReference type="InterPro" id="IPR011009">
    <property type="entry name" value="Kinase-like_dom_sf"/>
</dbReference>
<keyword evidence="7 21" id="KW-0812">Transmembrane</keyword>
<dbReference type="InterPro" id="IPR013783">
    <property type="entry name" value="Ig-like_fold"/>
</dbReference>
<feature type="domain" description="Protein kinase" evidence="24">
    <location>
        <begin position="579"/>
        <end position="934"/>
    </location>
</feature>
<evidence type="ECO:0000256" key="4">
    <source>
        <dbReference type="ARBA" id="ARBA00022553"/>
    </source>
</evidence>
<feature type="chain" id="PRO_5026223702" description="receptor protein-tyrosine kinase" evidence="23">
    <location>
        <begin position="22"/>
        <end position="1137"/>
    </location>
</feature>
<keyword evidence="3" id="KW-1003">Cell membrane</keyword>
<feature type="transmembrane region" description="Helical" evidence="22">
    <location>
        <begin position="510"/>
        <end position="534"/>
    </location>
</feature>
<dbReference type="SUPFAM" id="SSF56112">
    <property type="entry name" value="Protein kinase-like (PK-like)"/>
    <property type="match status" value="1"/>
</dbReference>
<dbReference type="InterPro" id="IPR020635">
    <property type="entry name" value="Tyr_kinase_cat_dom"/>
</dbReference>
<gene>
    <name evidence="26" type="ORF">EXN66_Car019274</name>
</gene>
<dbReference type="PROSITE" id="PS00240">
    <property type="entry name" value="RECEPTOR_TYR_KIN_III"/>
    <property type="match status" value="1"/>
</dbReference>
<keyword evidence="15" id="KW-1015">Disulfide bond</keyword>
<evidence type="ECO:0000256" key="2">
    <source>
        <dbReference type="ARBA" id="ARBA00011902"/>
    </source>
</evidence>
<dbReference type="InterPro" id="IPR018020">
    <property type="entry name" value="OHCU_decarboxylase"/>
</dbReference>
<evidence type="ECO:0000256" key="20">
    <source>
        <dbReference type="PROSITE-ProRule" id="PRU10141"/>
    </source>
</evidence>
<feature type="binding site" evidence="20">
    <location>
        <position position="613"/>
    </location>
    <ligand>
        <name>ATP</name>
        <dbReference type="ChEBI" id="CHEBI:30616"/>
    </ligand>
</feature>
<proteinExistence type="inferred from homology"/>
<dbReference type="GO" id="GO:0019221">
    <property type="term" value="P:cytokine-mediated signaling pathway"/>
    <property type="evidence" value="ECO:0007669"/>
    <property type="project" value="TreeGrafter"/>
</dbReference>
<evidence type="ECO:0000256" key="22">
    <source>
        <dbReference type="SAM" id="Phobius"/>
    </source>
</evidence>
<dbReference type="GO" id="GO:0005886">
    <property type="term" value="C:plasma membrane"/>
    <property type="evidence" value="ECO:0007669"/>
    <property type="project" value="UniProtKB-SubCell"/>
</dbReference>
<dbReference type="GO" id="GO:0043235">
    <property type="term" value="C:receptor complex"/>
    <property type="evidence" value="ECO:0007669"/>
    <property type="project" value="TreeGrafter"/>
</dbReference>
<evidence type="ECO:0000256" key="5">
    <source>
        <dbReference type="ARBA" id="ARBA00022631"/>
    </source>
</evidence>
<feature type="signal peptide" evidence="23">
    <location>
        <begin position="1"/>
        <end position="21"/>
    </location>
</feature>
<dbReference type="GO" id="GO:0019838">
    <property type="term" value="F:growth factor binding"/>
    <property type="evidence" value="ECO:0007669"/>
    <property type="project" value="TreeGrafter"/>
</dbReference>
<evidence type="ECO:0000313" key="26">
    <source>
        <dbReference type="EMBL" id="KAF3703586.1"/>
    </source>
</evidence>
<dbReference type="InterPro" id="IPR001824">
    <property type="entry name" value="Tyr_kinase_rcpt_3_CS"/>
</dbReference>
<feature type="transmembrane region" description="Helical" evidence="22">
    <location>
        <begin position="846"/>
        <end position="867"/>
    </location>
</feature>
<dbReference type="InterPro" id="IPR036179">
    <property type="entry name" value="Ig-like_dom_sf"/>
</dbReference>
<dbReference type="PROSITE" id="PS50011">
    <property type="entry name" value="PROTEIN_KINASE_DOM"/>
    <property type="match status" value="1"/>
</dbReference>
<dbReference type="EMBL" id="CM015730">
    <property type="protein sequence ID" value="KAF3703586.1"/>
    <property type="molecule type" value="Genomic_DNA"/>
</dbReference>
<reference evidence="26 27" key="1">
    <citation type="submission" date="2019-02" db="EMBL/GenBank/DDBJ databases">
        <title>Opniocepnalus argus genome.</title>
        <authorList>
            <person name="Zhou C."/>
            <person name="Xiao S."/>
        </authorList>
    </citation>
    <scope>NUCLEOTIDE SEQUENCE [LARGE SCALE GENOMIC DNA]</scope>
    <source>
        <strain evidence="26">OARG1902GOOAL</strain>
        <tissue evidence="26">Muscle</tissue>
    </source>
</reference>
<evidence type="ECO:0000256" key="8">
    <source>
        <dbReference type="ARBA" id="ARBA00022729"/>
    </source>
</evidence>
<comment type="similarity">
    <text evidence="21">Belongs to the protein kinase superfamily. Tyr protein kinase family. CSF-1/PDGF receptor subfamily.</text>
</comment>
<dbReference type="PROSITE" id="PS00109">
    <property type="entry name" value="PROTEIN_KINASE_TYR"/>
    <property type="match status" value="1"/>
</dbReference>
<dbReference type="InterPro" id="IPR001245">
    <property type="entry name" value="Ser-Thr/Tyr_kinase_cat_dom"/>
</dbReference>